<dbReference type="SUPFAM" id="SSF49562">
    <property type="entry name" value="C2 domain (Calcium/lipid-binding domain, CaLB)"/>
    <property type="match status" value="1"/>
</dbReference>
<dbReference type="Pfam" id="PF00168">
    <property type="entry name" value="C2"/>
    <property type="match status" value="1"/>
</dbReference>
<dbReference type="Proteomes" id="UP000650467">
    <property type="component" value="Unassembled WGS sequence"/>
</dbReference>
<dbReference type="PANTHER" id="PTHR45911">
    <property type="entry name" value="C2 DOMAIN-CONTAINING PROTEIN"/>
    <property type="match status" value="1"/>
</dbReference>
<evidence type="ECO:0000256" key="2">
    <source>
        <dbReference type="ARBA" id="ARBA00022837"/>
    </source>
</evidence>
<name>A0A835VX18_CHLIN</name>
<evidence type="ECO:0000313" key="5">
    <source>
        <dbReference type="EMBL" id="KAG2428261.1"/>
    </source>
</evidence>
<accession>A0A835VX18</accession>
<keyword evidence="1" id="KW-0479">Metal-binding</keyword>
<evidence type="ECO:0000256" key="3">
    <source>
        <dbReference type="SAM" id="MobiDB-lite"/>
    </source>
</evidence>
<evidence type="ECO:0000313" key="6">
    <source>
        <dbReference type="Proteomes" id="UP000650467"/>
    </source>
</evidence>
<evidence type="ECO:0000259" key="4">
    <source>
        <dbReference type="PROSITE" id="PS50004"/>
    </source>
</evidence>
<dbReference type="AlphaFoldDB" id="A0A835VX18"/>
<evidence type="ECO:0000256" key="1">
    <source>
        <dbReference type="ARBA" id="ARBA00022723"/>
    </source>
</evidence>
<gene>
    <name evidence="5" type="ORF">HXX76_010411</name>
</gene>
<feature type="compositionally biased region" description="Low complexity" evidence="3">
    <location>
        <begin position="667"/>
        <end position="683"/>
    </location>
</feature>
<dbReference type="InterPro" id="IPR000008">
    <property type="entry name" value="C2_dom"/>
</dbReference>
<feature type="compositionally biased region" description="Gly residues" evidence="3">
    <location>
        <begin position="587"/>
        <end position="607"/>
    </location>
</feature>
<dbReference type="EMBL" id="JAEHOC010000035">
    <property type="protein sequence ID" value="KAG2428261.1"/>
    <property type="molecule type" value="Genomic_DNA"/>
</dbReference>
<comment type="caution">
    <text evidence="5">The sequence shown here is derived from an EMBL/GenBank/DDBJ whole genome shotgun (WGS) entry which is preliminary data.</text>
</comment>
<dbReference type="OrthoDB" id="419768at2759"/>
<feature type="compositionally biased region" description="Gly residues" evidence="3">
    <location>
        <begin position="654"/>
        <end position="666"/>
    </location>
</feature>
<dbReference type="InterPro" id="IPR035892">
    <property type="entry name" value="C2_domain_sf"/>
</dbReference>
<dbReference type="SMART" id="SM00239">
    <property type="entry name" value="C2"/>
    <property type="match status" value="1"/>
</dbReference>
<feature type="compositionally biased region" description="Gly residues" evidence="3">
    <location>
        <begin position="618"/>
        <end position="646"/>
    </location>
</feature>
<dbReference type="Gene3D" id="2.60.40.150">
    <property type="entry name" value="C2 domain"/>
    <property type="match status" value="1"/>
</dbReference>
<reference evidence="5" key="1">
    <citation type="journal article" date="2020" name="bioRxiv">
        <title>Comparative genomics of Chlamydomonas.</title>
        <authorList>
            <person name="Craig R.J."/>
            <person name="Hasan A.R."/>
            <person name="Ness R.W."/>
            <person name="Keightley P.D."/>
        </authorList>
    </citation>
    <scope>NUCLEOTIDE SEQUENCE</scope>
    <source>
        <strain evidence="5">SAG 7.73</strain>
    </source>
</reference>
<proteinExistence type="predicted"/>
<dbReference type="GO" id="GO:0016020">
    <property type="term" value="C:membrane"/>
    <property type="evidence" value="ECO:0007669"/>
    <property type="project" value="TreeGrafter"/>
</dbReference>
<sequence>MASVCNVQFRVVSGHELPKTDLFSQIDPYCVVRFNGQLVGRTHSFDNNPNPVWEEDFFFEAEEDDGGLYGEVTVELFDEEVTVDEHVGTCTLDLQVCGWCAGGGWVGVDEHVGTCTLDLQSLPPDALFEPLELPVAFRGDKRGAKFARASRNARVAVQVVGLGKAFSSYAAEFAEAAGGYDAAAWPGALVDEASSTFLLPVPGTEEGVWAGMRFGPRGTHLVLVTTYDPREAEATGGGGGVGYEIAYPGAAELRLERLVYRKPVKLLGLKVWTELRATNVPLDAKLSKVKVLERERRLVDNLDPAEALAENNFMIGMPWTAAVKELSKRPGVAVDPAPGAQHIWIPMDSNQPQPAQLLQLDYGPGATSAHITDMTGVGGALGSFRGDGGGGGAAGGKGPAGKLTAAEAQRLRQSGSFSHAAKHPALRVTTTSLDLNRGYELGFFGGGGRGAALPLVASSCAYRRPQPVMGGQFQVVHVLELKDAFLGDTLNEVGLGVYELMKPLRSWRWSKLVAGPPPPPLEEEEEEPPPPAPTEKARQAAASVMRGLRDYLSSLCTPCFGPSEDGEEATTGAGAGGSRAEAYAYKEGGGGRGGGGRGGGGRGGRGYAGEAMEDEAGGFYGTGGGGGGKGGGGKAGRGGAGSGSGIRAGRSAGSPGGGGAGGGGGARSQSVASSSAASAGTSRTVGKYNGKGAIGGGGGSSRSAGGGAGGGGSVARASGKFGNPATAAALNRKLSKSRTWDKG</sequence>
<feature type="region of interest" description="Disordered" evidence="3">
    <location>
        <begin position="516"/>
        <end position="543"/>
    </location>
</feature>
<dbReference type="CDD" id="cd00030">
    <property type="entry name" value="C2"/>
    <property type="match status" value="1"/>
</dbReference>
<dbReference type="PROSITE" id="PS50004">
    <property type="entry name" value="C2"/>
    <property type="match status" value="1"/>
</dbReference>
<protein>
    <recommendedName>
        <fullName evidence="4">C2 domain-containing protein</fullName>
    </recommendedName>
</protein>
<feature type="domain" description="C2" evidence="4">
    <location>
        <begin position="1"/>
        <end position="135"/>
    </location>
</feature>
<feature type="region of interest" description="Disordered" evidence="3">
    <location>
        <begin position="586"/>
        <end position="722"/>
    </location>
</feature>
<feature type="compositionally biased region" description="Gly residues" evidence="3">
    <location>
        <begin position="692"/>
        <end position="713"/>
    </location>
</feature>
<organism evidence="5 6">
    <name type="scientific">Chlamydomonas incerta</name>
    <dbReference type="NCBI Taxonomy" id="51695"/>
    <lineage>
        <taxon>Eukaryota</taxon>
        <taxon>Viridiplantae</taxon>
        <taxon>Chlorophyta</taxon>
        <taxon>core chlorophytes</taxon>
        <taxon>Chlorophyceae</taxon>
        <taxon>CS clade</taxon>
        <taxon>Chlamydomonadales</taxon>
        <taxon>Chlamydomonadaceae</taxon>
        <taxon>Chlamydomonas</taxon>
    </lineage>
</organism>
<dbReference type="GO" id="GO:0005509">
    <property type="term" value="F:calcium ion binding"/>
    <property type="evidence" value="ECO:0007669"/>
    <property type="project" value="TreeGrafter"/>
</dbReference>
<keyword evidence="6" id="KW-1185">Reference proteome</keyword>
<dbReference type="PANTHER" id="PTHR45911:SF4">
    <property type="entry name" value="MULTIPLE C2 AND TRANSMEMBRANE DOMAIN-CONTAINING PROTEIN"/>
    <property type="match status" value="1"/>
</dbReference>
<keyword evidence="2" id="KW-0106">Calcium</keyword>